<dbReference type="GeneID" id="95399705"/>
<accession>A0ABM6XNK0</accession>
<dbReference type="EMBL" id="CP030926">
    <property type="protein sequence ID" value="AXN39691.1"/>
    <property type="molecule type" value="Genomic_DNA"/>
</dbReference>
<evidence type="ECO:0000313" key="2">
    <source>
        <dbReference type="Proteomes" id="UP000260457"/>
    </source>
</evidence>
<organism evidence="1 2">
    <name type="scientific">Peribacillus butanolivorans</name>
    <dbReference type="NCBI Taxonomy" id="421767"/>
    <lineage>
        <taxon>Bacteria</taxon>
        <taxon>Bacillati</taxon>
        <taxon>Bacillota</taxon>
        <taxon>Bacilli</taxon>
        <taxon>Bacillales</taxon>
        <taxon>Bacillaceae</taxon>
        <taxon>Peribacillus</taxon>
    </lineage>
</organism>
<dbReference type="Proteomes" id="UP000260457">
    <property type="component" value="Chromosome"/>
</dbReference>
<dbReference type="RefSeq" id="WP_116821468.1">
    <property type="nucleotide sequence ID" value="NZ_CP030926.1"/>
</dbReference>
<keyword evidence="2" id="KW-1185">Reference proteome</keyword>
<evidence type="ECO:0000313" key="1">
    <source>
        <dbReference type="EMBL" id="AXN39691.1"/>
    </source>
</evidence>
<reference evidence="1 2" key="1">
    <citation type="submission" date="2018-07" db="EMBL/GenBank/DDBJ databases">
        <title>The molecular basis for the intramolecular migration of carboxyl group in the catabolism of para-hydroxybenzoate via gentisate.</title>
        <authorList>
            <person name="Zhao H."/>
            <person name="Xu Y."/>
            <person name="Lin S."/>
            <person name="Spain J.C."/>
            <person name="Zhou N.-Y."/>
        </authorList>
    </citation>
    <scope>NUCLEOTIDE SEQUENCE [LARGE SCALE GENOMIC DNA]</scope>
    <source>
        <strain evidence="1 2">PHB-7a</strain>
    </source>
</reference>
<proteinExistence type="predicted"/>
<sequence length="59" mass="6808">MGYSETIAKLNEKLNNCHQSNVEEVIQEIKDAKMNKGPTIFDWIEETILDNENVTLILE</sequence>
<name>A0ABM6XNK0_9BACI</name>
<protein>
    <submittedName>
        <fullName evidence="1">Uncharacterized protein</fullName>
    </submittedName>
</protein>
<gene>
    <name evidence="1" type="ORF">DTO10_15855</name>
</gene>